<dbReference type="STRING" id="1427518.XSR1_90012"/>
<keyword evidence="2" id="KW-1185">Reference proteome</keyword>
<comment type="caution">
    <text evidence="1">The sequence shown here is derived from an EMBL/GenBank/DDBJ whole genome shotgun (WGS) entry which is preliminary data.</text>
</comment>
<accession>W1J724</accession>
<protein>
    <submittedName>
        <fullName evidence="1">Uncharacterized protein</fullName>
    </submittedName>
</protein>
<reference evidence="1" key="1">
    <citation type="submission" date="2013-11" db="EMBL/GenBank/DDBJ databases">
        <title>Draft genome sequence and annotation of the entomopathogenic bacteria, Xenorhabdus cabanillasi strain JM26 and Xenorhabdus szentirmai strain DSM 16338.</title>
        <authorList>
            <person name="Gualtieri M."/>
            <person name="Ogier J.C."/>
            <person name="Pages S."/>
            <person name="Givaudan A."/>
            <person name="Gaudriault S."/>
        </authorList>
    </citation>
    <scope>NUCLEOTIDE SEQUENCE [LARGE SCALE GENOMIC DNA]</scope>
    <source>
        <strain evidence="1">DSM 16338</strain>
    </source>
</reference>
<dbReference type="EMBL" id="CBXF010000154">
    <property type="protein sequence ID" value="CDL85666.1"/>
    <property type="molecule type" value="Genomic_DNA"/>
</dbReference>
<name>W1J724_9GAMM</name>
<evidence type="ECO:0000313" key="1">
    <source>
        <dbReference type="EMBL" id="CDL85666.1"/>
    </source>
</evidence>
<dbReference type="Proteomes" id="UP000019202">
    <property type="component" value="Unassembled WGS sequence"/>
</dbReference>
<gene>
    <name evidence="1" type="ORF">XSR1_90012</name>
</gene>
<dbReference type="AlphaFoldDB" id="W1J724"/>
<sequence>MNKLANVQKGECKKDAHFFNVNVTLWNNIGRYGFILICLIKLLIKNIL</sequence>
<evidence type="ECO:0000313" key="2">
    <source>
        <dbReference type="Proteomes" id="UP000019202"/>
    </source>
</evidence>
<organism evidence="1 2">
    <name type="scientific">Xenorhabdus szentirmaii DSM 16338</name>
    <dbReference type="NCBI Taxonomy" id="1427518"/>
    <lineage>
        <taxon>Bacteria</taxon>
        <taxon>Pseudomonadati</taxon>
        <taxon>Pseudomonadota</taxon>
        <taxon>Gammaproteobacteria</taxon>
        <taxon>Enterobacterales</taxon>
        <taxon>Morganellaceae</taxon>
        <taxon>Xenorhabdus</taxon>
    </lineage>
</organism>
<proteinExistence type="predicted"/>